<dbReference type="EMBL" id="CAKLPX010000001">
    <property type="protein sequence ID" value="CAH0991579.1"/>
    <property type="molecule type" value="Genomic_DNA"/>
</dbReference>
<reference evidence="4" key="1">
    <citation type="submission" date="2021-12" db="EMBL/GenBank/DDBJ databases">
        <authorList>
            <person name="Rodrigo-Torres L."/>
            <person name="Arahal R. D."/>
            <person name="Lucena T."/>
        </authorList>
    </citation>
    <scope>NUCLEOTIDE SEQUENCE</scope>
    <source>
        <strain evidence="4">CECT 8267</strain>
    </source>
</reference>
<comment type="caution">
    <text evidence="4">The sequence shown here is derived from an EMBL/GenBank/DDBJ whole genome shotgun (WGS) entry which is preliminary data.</text>
</comment>
<proteinExistence type="predicted"/>
<gene>
    <name evidence="4" type="primary">pdtaR</name>
    <name evidence="4" type="ORF">SIN8267_01688</name>
</gene>
<dbReference type="SMART" id="SM01012">
    <property type="entry name" value="ANTAR"/>
    <property type="match status" value="1"/>
</dbReference>
<name>A0ABM9AFQ7_9GAMM</name>
<keyword evidence="5" id="KW-1185">Reference proteome</keyword>
<feature type="domain" description="Response regulatory" evidence="2">
    <location>
        <begin position="23"/>
        <end position="137"/>
    </location>
</feature>
<dbReference type="Proteomes" id="UP000838100">
    <property type="component" value="Unassembled WGS sequence"/>
</dbReference>
<sequence length="217" mass="23329">MKKDVTVSTGGGKAASSPSQAISVILIDQDSSRATILKKALNFAHFDIVASLDSCEGLQSIISTSAADLIVIGIDSPDQSTLKQLAVLTKKRPTPVVMFAEKDTPNIIANVVDAGVNAYVVNDIQAERIKAIIDVAVARFHAQRRLLTELESAKNQLQERKIIDRAKGILMQQRSLSESDAFAAIRSMAMDKGISLSVVASNIIDIFSLLNTENHNA</sequence>
<evidence type="ECO:0000313" key="5">
    <source>
        <dbReference type="Proteomes" id="UP000838100"/>
    </source>
</evidence>
<feature type="domain" description="ANTAR" evidence="3">
    <location>
        <begin position="143"/>
        <end position="204"/>
    </location>
</feature>
<dbReference type="Pfam" id="PF03861">
    <property type="entry name" value="ANTAR"/>
    <property type="match status" value="1"/>
</dbReference>
<evidence type="ECO:0000256" key="1">
    <source>
        <dbReference type="PROSITE-ProRule" id="PRU00169"/>
    </source>
</evidence>
<protein>
    <submittedName>
        <fullName evidence="4">Transcriptional regulatory protein pdtaR</fullName>
    </submittedName>
</protein>
<dbReference type="RefSeq" id="WP_237444224.1">
    <property type="nucleotide sequence ID" value="NZ_CAKLPX010000001.1"/>
</dbReference>
<dbReference type="Pfam" id="PF00072">
    <property type="entry name" value="Response_reg"/>
    <property type="match status" value="1"/>
</dbReference>
<dbReference type="SMART" id="SM00448">
    <property type="entry name" value="REC"/>
    <property type="match status" value="1"/>
</dbReference>
<dbReference type="InterPro" id="IPR005561">
    <property type="entry name" value="ANTAR"/>
</dbReference>
<dbReference type="PROSITE" id="PS50110">
    <property type="entry name" value="RESPONSE_REGULATORY"/>
    <property type="match status" value="1"/>
</dbReference>
<organism evidence="4 5">
    <name type="scientific">Sinobacterium norvegicum</name>
    <dbReference type="NCBI Taxonomy" id="1641715"/>
    <lineage>
        <taxon>Bacteria</taxon>
        <taxon>Pseudomonadati</taxon>
        <taxon>Pseudomonadota</taxon>
        <taxon>Gammaproteobacteria</taxon>
        <taxon>Cellvibrionales</taxon>
        <taxon>Spongiibacteraceae</taxon>
        <taxon>Sinobacterium</taxon>
    </lineage>
</organism>
<dbReference type="PIRSF" id="PIRSF036382">
    <property type="entry name" value="RR_antiterm"/>
    <property type="match status" value="1"/>
</dbReference>
<dbReference type="InterPro" id="IPR011006">
    <property type="entry name" value="CheY-like_superfamily"/>
</dbReference>
<accession>A0ABM9AFQ7</accession>
<dbReference type="InterPro" id="IPR001789">
    <property type="entry name" value="Sig_transdc_resp-reg_receiver"/>
</dbReference>
<dbReference type="InterPro" id="IPR008327">
    <property type="entry name" value="Sig_transdc_resp-reg_antiterm"/>
</dbReference>
<dbReference type="SUPFAM" id="SSF52172">
    <property type="entry name" value="CheY-like"/>
    <property type="match status" value="1"/>
</dbReference>
<dbReference type="PROSITE" id="PS50921">
    <property type="entry name" value="ANTAR"/>
    <property type="match status" value="1"/>
</dbReference>
<dbReference type="Gene3D" id="1.10.10.10">
    <property type="entry name" value="Winged helix-like DNA-binding domain superfamily/Winged helix DNA-binding domain"/>
    <property type="match status" value="1"/>
</dbReference>
<dbReference type="Gene3D" id="3.40.50.2300">
    <property type="match status" value="1"/>
</dbReference>
<evidence type="ECO:0000259" key="3">
    <source>
        <dbReference type="PROSITE" id="PS50921"/>
    </source>
</evidence>
<dbReference type="InterPro" id="IPR036388">
    <property type="entry name" value="WH-like_DNA-bd_sf"/>
</dbReference>
<comment type="caution">
    <text evidence="1">Lacks conserved residue(s) required for the propagation of feature annotation.</text>
</comment>
<evidence type="ECO:0000313" key="4">
    <source>
        <dbReference type="EMBL" id="CAH0991579.1"/>
    </source>
</evidence>
<evidence type="ECO:0000259" key="2">
    <source>
        <dbReference type="PROSITE" id="PS50110"/>
    </source>
</evidence>